<evidence type="ECO:0000256" key="23">
    <source>
        <dbReference type="ARBA" id="ARBA00080102"/>
    </source>
</evidence>
<dbReference type="RefSeq" id="XP_009014769.1">
    <property type="nucleotide sequence ID" value="XM_009016521.1"/>
</dbReference>
<evidence type="ECO:0000256" key="7">
    <source>
        <dbReference type="ARBA" id="ARBA00022490"/>
    </source>
</evidence>
<sequence length="287" mass="33483">MADPSQNYEKIKVIGHGSYGEVWLVTHKQDKKHYVLKKLDLRNSSAKERYGAEQECRLLSELKHPNIVAYRESFETNEGYLFIAMGYCEAGDLYSRLKLQKGLPLEEKQIVEWFVQIAMALQYMHSKNILHRDLKTQNIFLTKNRIIKVGDLGIARVLESSNDMAKTLIGTPYYMSPEIFSNKPYNFKSDVWALGCCVFEMATLKHAFNGKDMNSLMYQIQRGKLPQIPETYTDELKSLIRAMLQRLPEKRPTVNRILRDPFIKKHIALFLEETTRLQRFLIGWLIN</sequence>
<comment type="catalytic activity">
    <reaction evidence="21">
        <text>L-seryl-[protein] + ATP = O-phospho-L-seryl-[protein] + ADP + H(+)</text>
        <dbReference type="Rhea" id="RHEA:17989"/>
        <dbReference type="Rhea" id="RHEA-COMP:9863"/>
        <dbReference type="Rhea" id="RHEA-COMP:11604"/>
        <dbReference type="ChEBI" id="CHEBI:15378"/>
        <dbReference type="ChEBI" id="CHEBI:29999"/>
        <dbReference type="ChEBI" id="CHEBI:30616"/>
        <dbReference type="ChEBI" id="CHEBI:83421"/>
        <dbReference type="ChEBI" id="CHEBI:456216"/>
        <dbReference type="EC" id="2.7.11.1"/>
    </reaction>
</comment>
<dbReference type="SMART" id="SM00220">
    <property type="entry name" value="S_TKc"/>
    <property type="match status" value="1"/>
</dbReference>
<evidence type="ECO:0000256" key="15">
    <source>
        <dbReference type="ARBA" id="ARBA00022777"/>
    </source>
</evidence>
<dbReference type="OrthoDB" id="248923at2759"/>
<dbReference type="EC" id="2.7.11.1" evidence="5"/>
<keyword evidence="9" id="KW-0597">Phosphoprotein</keyword>
<keyword evidence="10" id="KW-0132">Cell division</keyword>
<dbReference type="GO" id="GO:0005737">
    <property type="term" value="C:cytoplasm"/>
    <property type="evidence" value="ECO:0007669"/>
    <property type="project" value="UniProtKB-SubCell"/>
</dbReference>
<dbReference type="OMA" id="MEEWIHA"/>
<dbReference type="GO" id="GO:0046872">
    <property type="term" value="F:metal ion binding"/>
    <property type="evidence" value="ECO:0007669"/>
    <property type="project" value="UniProtKB-KW"/>
</dbReference>
<evidence type="ECO:0000256" key="21">
    <source>
        <dbReference type="ARBA" id="ARBA00048679"/>
    </source>
</evidence>
<dbReference type="SUPFAM" id="SSF56112">
    <property type="entry name" value="Protein kinase-like (PK-like)"/>
    <property type="match status" value="1"/>
</dbReference>
<comment type="catalytic activity">
    <reaction evidence="20">
        <text>L-threonyl-[protein] + ATP = O-phospho-L-threonyl-[protein] + ADP + H(+)</text>
        <dbReference type="Rhea" id="RHEA:46608"/>
        <dbReference type="Rhea" id="RHEA-COMP:11060"/>
        <dbReference type="Rhea" id="RHEA-COMP:11605"/>
        <dbReference type="ChEBI" id="CHEBI:15378"/>
        <dbReference type="ChEBI" id="CHEBI:30013"/>
        <dbReference type="ChEBI" id="CHEBI:30616"/>
        <dbReference type="ChEBI" id="CHEBI:61977"/>
        <dbReference type="ChEBI" id="CHEBI:456216"/>
        <dbReference type="EC" id="2.7.11.1"/>
    </reaction>
</comment>
<dbReference type="InterPro" id="IPR051131">
    <property type="entry name" value="NEK_Ser/Thr_kinase_NIMA"/>
</dbReference>
<dbReference type="InterPro" id="IPR008271">
    <property type="entry name" value="Ser/Thr_kinase_AS"/>
</dbReference>
<dbReference type="GO" id="GO:0005524">
    <property type="term" value="F:ATP binding"/>
    <property type="evidence" value="ECO:0007669"/>
    <property type="project" value="UniProtKB-UniRule"/>
</dbReference>
<evidence type="ECO:0000256" key="13">
    <source>
        <dbReference type="ARBA" id="ARBA00022741"/>
    </source>
</evidence>
<evidence type="ECO:0000256" key="8">
    <source>
        <dbReference type="ARBA" id="ARBA00022527"/>
    </source>
</evidence>
<evidence type="ECO:0000256" key="20">
    <source>
        <dbReference type="ARBA" id="ARBA00047899"/>
    </source>
</evidence>
<dbReference type="InterPro" id="IPR017441">
    <property type="entry name" value="Protein_kinase_ATP_BS"/>
</dbReference>
<dbReference type="EMBL" id="KB096222">
    <property type="protein sequence ID" value="ESO07391.1"/>
    <property type="molecule type" value="Genomic_DNA"/>
</dbReference>
<dbReference type="Proteomes" id="UP000015101">
    <property type="component" value="Unassembled WGS sequence"/>
</dbReference>
<evidence type="ECO:0000256" key="19">
    <source>
        <dbReference type="ARBA" id="ARBA00023306"/>
    </source>
</evidence>
<dbReference type="InParanoid" id="T1G2K9"/>
<dbReference type="KEGG" id="hro:HELRODRAFT_76519"/>
<evidence type="ECO:0000256" key="22">
    <source>
        <dbReference type="ARBA" id="ARBA00067731"/>
    </source>
</evidence>
<reference evidence="28 30" key="2">
    <citation type="journal article" date="2013" name="Nature">
        <title>Insights into bilaterian evolution from three spiralian genomes.</title>
        <authorList>
            <person name="Simakov O."/>
            <person name="Marletaz F."/>
            <person name="Cho S.J."/>
            <person name="Edsinger-Gonzales E."/>
            <person name="Havlak P."/>
            <person name="Hellsten U."/>
            <person name="Kuo D.H."/>
            <person name="Larsson T."/>
            <person name="Lv J."/>
            <person name="Arendt D."/>
            <person name="Savage R."/>
            <person name="Osoegawa K."/>
            <person name="de Jong P."/>
            <person name="Grimwood J."/>
            <person name="Chapman J.A."/>
            <person name="Shapiro H."/>
            <person name="Aerts A."/>
            <person name="Otillar R.P."/>
            <person name="Terry A.Y."/>
            <person name="Boore J.L."/>
            <person name="Grigoriev I.V."/>
            <person name="Lindberg D.R."/>
            <person name="Seaver E.C."/>
            <person name="Weisblat D.A."/>
            <person name="Putnam N.H."/>
            <person name="Rokhsar D.S."/>
        </authorList>
    </citation>
    <scope>NUCLEOTIDE SEQUENCE</scope>
</reference>
<evidence type="ECO:0000256" key="3">
    <source>
        <dbReference type="ARBA" id="ARBA00004496"/>
    </source>
</evidence>
<dbReference type="PANTHER" id="PTHR44899:SF7">
    <property type="entry name" value="NIMA-RELATED KINASE"/>
    <property type="match status" value="1"/>
</dbReference>
<organism evidence="29 30">
    <name type="scientific">Helobdella robusta</name>
    <name type="common">Californian leech</name>
    <dbReference type="NCBI Taxonomy" id="6412"/>
    <lineage>
        <taxon>Eukaryota</taxon>
        <taxon>Metazoa</taxon>
        <taxon>Spiralia</taxon>
        <taxon>Lophotrochozoa</taxon>
        <taxon>Annelida</taxon>
        <taxon>Clitellata</taxon>
        <taxon>Hirudinea</taxon>
        <taxon>Rhynchobdellida</taxon>
        <taxon>Glossiphoniidae</taxon>
        <taxon>Helobdella</taxon>
    </lineage>
</organism>
<evidence type="ECO:0000313" key="30">
    <source>
        <dbReference type="Proteomes" id="UP000015101"/>
    </source>
</evidence>
<evidence type="ECO:0000256" key="5">
    <source>
        <dbReference type="ARBA" id="ARBA00012513"/>
    </source>
</evidence>
<dbReference type="PANTHER" id="PTHR44899">
    <property type="entry name" value="CAMK FAMILY PROTEIN KINASE"/>
    <property type="match status" value="1"/>
</dbReference>
<dbReference type="FunFam" id="3.30.200.20:FF:000247">
    <property type="entry name" value="serine/threonine-protein kinase Nek4 isoform X1"/>
    <property type="match status" value="1"/>
</dbReference>
<keyword evidence="8 26" id="KW-0723">Serine/threonine-protein kinase</keyword>
<comment type="similarity">
    <text evidence="4">Belongs to the protein kinase superfamily. NEK Ser/Thr protein kinase family. NIMA subfamily.</text>
</comment>
<evidence type="ECO:0000256" key="6">
    <source>
        <dbReference type="ARBA" id="ARBA00022481"/>
    </source>
</evidence>
<evidence type="ECO:0000256" key="12">
    <source>
        <dbReference type="ARBA" id="ARBA00022723"/>
    </source>
</evidence>
<dbReference type="EMBL" id="AMQM01003667">
    <property type="status" value="NOT_ANNOTATED_CDS"/>
    <property type="molecule type" value="Genomic_DNA"/>
</dbReference>
<keyword evidence="14" id="KW-0498">Mitosis</keyword>
<name>T1G2K9_HELRO</name>
<dbReference type="GeneID" id="20215307"/>
<evidence type="ECO:0000313" key="28">
    <source>
        <dbReference type="EMBL" id="ESO07391.1"/>
    </source>
</evidence>
<dbReference type="STRING" id="6412.T1G2K9"/>
<dbReference type="GO" id="GO:0005929">
    <property type="term" value="C:cilium"/>
    <property type="evidence" value="ECO:0007669"/>
    <property type="project" value="UniProtKB-SubCell"/>
</dbReference>
<evidence type="ECO:0000256" key="14">
    <source>
        <dbReference type="ARBA" id="ARBA00022776"/>
    </source>
</evidence>
<keyword evidence="16 25" id="KW-0067">ATP-binding</keyword>
<gene>
    <name evidence="29" type="primary">20215307</name>
    <name evidence="28" type="ORF">HELRODRAFT_76519</name>
</gene>
<protein>
    <recommendedName>
        <fullName evidence="22">Serine/threonine-protein kinase Nek4</fullName>
        <ecNumber evidence="5">2.7.11.1</ecNumber>
    </recommendedName>
    <alternativeName>
        <fullName evidence="24">Never in mitosis A-related kinase 4</fullName>
    </alternativeName>
    <alternativeName>
        <fullName evidence="23">Serine/threonine-protein kinase 2</fullName>
    </alternativeName>
</protein>
<dbReference type="Gene3D" id="3.30.200.20">
    <property type="entry name" value="Phosphorylase Kinase, domain 1"/>
    <property type="match status" value="1"/>
</dbReference>
<evidence type="ECO:0000256" key="16">
    <source>
        <dbReference type="ARBA" id="ARBA00022840"/>
    </source>
</evidence>
<feature type="domain" description="Protein kinase" evidence="27">
    <location>
        <begin position="8"/>
        <end position="263"/>
    </location>
</feature>
<dbReference type="PROSITE" id="PS50011">
    <property type="entry name" value="PROTEIN_KINASE_DOM"/>
    <property type="match status" value="1"/>
</dbReference>
<proteinExistence type="inferred from homology"/>
<keyword evidence="18" id="KW-0966">Cell projection</keyword>
<evidence type="ECO:0000256" key="17">
    <source>
        <dbReference type="ARBA" id="ARBA00022842"/>
    </source>
</evidence>
<keyword evidence="7" id="KW-0963">Cytoplasm</keyword>
<dbReference type="PROSITE" id="PS00108">
    <property type="entry name" value="PROTEIN_KINASE_ST"/>
    <property type="match status" value="1"/>
</dbReference>
<evidence type="ECO:0000256" key="24">
    <source>
        <dbReference type="ARBA" id="ARBA00082679"/>
    </source>
</evidence>
<feature type="binding site" evidence="25">
    <location>
        <position position="37"/>
    </location>
    <ligand>
        <name>ATP</name>
        <dbReference type="ChEBI" id="CHEBI:30616"/>
    </ligand>
</feature>
<evidence type="ECO:0000256" key="9">
    <source>
        <dbReference type="ARBA" id="ARBA00022553"/>
    </source>
</evidence>
<dbReference type="Gene3D" id="1.10.510.10">
    <property type="entry name" value="Transferase(Phosphotransferase) domain 1"/>
    <property type="match status" value="1"/>
</dbReference>
<evidence type="ECO:0000259" key="27">
    <source>
        <dbReference type="PROSITE" id="PS50011"/>
    </source>
</evidence>
<dbReference type="PIRSF" id="PIRSF000654">
    <property type="entry name" value="Integrin-linked_kinase"/>
    <property type="match status" value="1"/>
</dbReference>
<evidence type="ECO:0000256" key="2">
    <source>
        <dbReference type="ARBA" id="ARBA00004138"/>
    </source>
</evidence>
<dbReference type="GO" id="GO:0004674">
    <property type="term" value="F:protein serine/threonine kinase activity"/>
    <property type="evidence" value="ECO:0007669"/>
    <property type="project" value="UniProtKB-KW"/>
</dbReference>
<dbReference type="EnsemblMetazoa" id="HelroT76519">
    <property type="protein sequence ID" value="HelroP76519"/>
    <property type="gene ID" value="HelroG76519"/>
</dbReference>
<dbReference type="eggNOG" id="KOG0589">
    <property type="taxonomic scope" value="Eukaryota"/>
</dbReference>
<comment type="subcellular location">
    <subcellularLocation>
        <location evidence="2">Cell projection</location>
        <location evidence="2">Cilium</location>
    </subcellularLocation>
    <subcellularLocation>
        <location evidence="3">Cytoplasm</location>
    </subcellularLocation>
</comment>
<evidence type="ECO:0000256" key="11">
    <source>
        <dbReference type="ARBA" id="ARBA00022679"/>
    </source>
</evidence>
<dbReference type="CTD" id="20215307"/>
<keyword evidence="15" id="KW-0418">Kinase</keyword>
<evidence type="ECO:0000256" key="1">
    <source>
        <dbReference type="ARBA" id="ARBA00001936"/>
    </source>
</evidence>
<keyword evidence="19" id="KW-0131">Cell cycle</keyword>
<keyword evidence="6" id="KW-0488">Methylation</keyword>
<dbReference type="FunFam" id="1.10.510.10:FF:000219">
    <property type="entry name" value="Putative serine/threonine-protein kinase Nek4"/>
    <property type="match status" value="1"/>
</dbReference>
<keyword evidence="30" id="KW-1185">Reference proteome</keyword>
<evidence type="ECO:0000256" key="4">
    <source>
        <dbReference type="ARBA" id="ARBA00010886"/>
    </source>
</evidence>
<evidence type="ECO:0000256" key="18">
    <source>
        <dbReference type="ARBA" id="ARBA00023273"/>
    </source>
</evidence>
<evidence type="ECO:0000256" key="25">
    <source>
        <dbReference type="PROSITE-ProRule" id="PRU10141"/>
    </source>
</evidence>
<keyword evidence="13 25" id="KW-0547">Nucleotide-binding</keyword>
<accession>T1G2K9</accession>
<reference evidence="30" key="1">
    <citation type="submission" date="2012-12" db="EMBL/GenBank/DDBJ databases">
        <authorList>
            <person name="Hellsten U."/>
            <person name="Grimwood J."/>
            <person name="Chapman J.A."/>
            <person name="Shapiro H."/>
            <person name="Aerts A."/>
            <person name="Otillar R.P."/>
            <person name="Terry A.Y."/>
            <person name="Boore J.L."/>
            <person name="Simakov O."/>
            <person name="Marletaz F."/>
            <person name="Cho S.-J."/>
            <person name="Edsinger-Gonzales E."/>
            <person name="Havlak P."/>
            <person name="Kuo D.-H."/>
            <person name="Larsson T."/>
            <person name="Lv J."/>
            <person name="Arendt D."/>
            <person name="Savage R."/>
            <person name="Osoegawa K."/>
            <person name="de Jong P."/>
            <person name="Lindberg D.R."/>
            <person name="Seaver E.C."/>
            <person name="Weisblat D.A."/>
            <person name="Putnam N.H."/>
            <person name="Grigoriev I.V."/>
            <person name="Rokhsar D.S."/>
        </authorList>
    </citation>
    <scope>NUCLEOTIDE SEQUENCE</scope>
</reference>
<dbReference type="InterPro" id="IPR011009">
    <property type="entry name" value="Kinase-like_dom_sf"/>
</dbReference>
<dbReference type="InterPro" id="IPR000719">
    <property type="entry name" value="Prot_kinase_dom"/>
</dbReference>
<dbReference type="GO" id="GO:0051301">
    <property type="term" value="P:cell division"/>
    <property type="evidence" value="ECO:0007669"/>
    <property type="project" value="UniProtKB-KW"/>
</dbReference>
<keyword evidence="17" id="KW-0460">Magnesium</keyword>
<dbReference type="PROSITE" id="PS00107">
    <property type="entry name" value="PROTEIN_KINASE_ATP"/>
    <property type="match status" value="1"/>
</dbReference>
<dbReference type="HOGENOM" id="CLU_000288_63_23_1"/>
<keyword evidence="12" id="KW-0479">Metal-binding</keyword>
<keyword evidence="11" id="KW-0808">Transferase</keyword>
<evidence type="ECO:0000256" key="26">
    <source>
        <dbReference type="RuleBase" id="RU000304"/>
    </source>
</evidence>
<evidence type="ECO:0000256" key="10">
    <source>
        <dbReference type="ARBA" id="ARBA00022618"/>
    </source>
</evidence>
<evidence type="ECO:0000313" key="29">
    <source>
        <dbReference type="EnsemblMetazoa" id="HelroP76519"/>
    </source>
</evidence>
<comment type="cofactor">
    <cofactor evidence="1">
        <name>Mn(2+)</name>
        <dbReference type="ChEBI" id="CHEBI:29035"/>
    </cofactor>
</comment>
<dbReference type="AlphaFoldDB" id="T1G2K9"/>
<reference evidence="29" key="3">
    <citation type="submission" date="2015-06" db="UniProtKB">
        <authorList>
            <consortium name="EnsemblMetazoa"/>
        </authorList>
    </citation>
    <scope>IDENTIFICATION</scope>
</reference>
<dbReference type="Pfam" id="PF00069">
    <property type="entry name" value="Pkinase"/>
    <property type="match status" value="1"/>
</dbReference>